<evidence type="ECO:0000256" key="3">
    <source>
        <dbReference type="ARBA" id="ARBA00022723"/>
    </source>
</evidence>
<comment type="similarity">
    <text evidence="2">Belongs to the intradiol ring-cleavage dioxygenase family.</text>
</comment>
<dbReference type="InterPro" id="IPR000627">
    <property type="entry name" value="Intradiol_dOase_C"/>
</dbReference>
<evidence type="ECO:0000259" key="8">
    <source>
        <dbReference type="Pfam" id="PF04444"/>
    </source>
</evidence>
<dbReference type="Pfam" id="PF00775">
    <property type="entry name" value="Dioxygenase_C"/>
    <property type="match status" value="1"/>
</dbReference>
<organism evidence="9 10">
    <name type="scientific">Zhengella mangrovi</name>
    <dbReference type="NCBI Taxonomy" id="1982044"/>
    <lineage>
        <taxon>Bacteria</taxon>
        <taxon>Pseudomonadati</taxon>
        <taxon>Pseudomonadota</taxon>
        <taxon>Alphaproteobacteria</taxon>
        <taxon>Hyphomicrobiales</taxon>
        <taxon>Notoacmeibacteraceae</taxon>
        <taxon>Zhengella</taxon>
    </lineage>
</organism>
<gene>
    <name evidence="9" type="ORF">CSC94_13590</name>
</gene>
<evidence type="ECO:0000313" key="10">
    <source>
        <dbReference type="Proteomes" id="UP000221168"/>
    </source>
</evidence>
<dbReference type="Pfam" id="PF04444">
    <property type="entry name" value="Dioxygenase_N"/>
    <property type="match status" value="1"/>
</dbReference>
<keyword evidence="3" id="KW-0479">Metal-binding</keyword>
<keyword evidence="10" id="KW-1185">Reference proteome</keyword>
<evidence type="ECO:0000256" key="5">
    <source>
        <dbReference type="ARBA" id="ARBA00023002"/>
    </source>
</evidence>
<name>A0A2G1QMF6_9HYPH</name>
<evidence type="ECO:0000259" key="7">
    <source>
        <dbReference type="Pfam" id="PF00775"/>
    </source>
</evidence>
<evidence type="ECO:0000313" key="9">
    <source>
        <dbReference type="EMBL" id="PHP66705.1"/>
    </source>
</evidence>
<feature type="domain" description="Catechol dioxygenase N-terminal" evidence="8">
    <location>
        <begin position="28"/>
        <end position="101"/>
    </location>
</feature>
<evidence type="ECO:0000256" key="4">
    <source>
        <dbReference type="ARBA" id="ARBA00022964"/>
    </source>
</evidence>
<proteinExistence type="inferred from homology"/>
<dbReference type="InterPro" id="IPR050770">
    <property type="entry name" value="Intradiol_RC_Dioxygenase"/>
</dbReference>
<accession>A0A2G1QMF6</accession>
<sequence length="292" mass="32309">MSSLRKGVDFNETTAPAIVTGRLKTARDERLSESLTAIVRHLHAVVAELRPSREELRSVIAFLTDVGHACDDHRQEWVLLFDLLGVSSLVEEINTVRPARATHNTVRGPFYRPDAPRLSLGASISLDGKGEPLVVRGKVVDLDGEPVANARVETWQANHEGLFENQQPDLQPEFNLRGIFSTNARGEFWYRSVKPKGYGVPSDGPAGQLLEQLGYPLRRPAHLHFQIAAPGFQTITTQVFDGNDPLLGEDALLSVRPDLIGTFRPVNDGTATPEWALDFTFTMARARRQEAS</sequence>
<dbReference type="Proteomes" id="UP000221168">
    <property type="component" value="Unassembled WGS sequence"/>
</dbReference>
<dbReference type="PANTHER" id="PTHR33711">
    <property type="entry name" value="DIOXYGENASE, PUTATIVE (AFU_ORTHOLOGUE AFUA_2G02910)-RELATED"/>
    <property type="match status" value="1"/>
</dbReference>
<keyword evidence="6" id="KW-0408">Iron</keyword>
<dbReference type="OrthoDB" id="9800887at2"/>
<dbReference type="EMBL" id="PDVP01000007">
    <property type="protein sequence ID" value="PHP66705.1"/>
    <property type="molecule type" value="Genomic_DNA"/>
</dbReference>
<evidence type="ECO:0000256" key="1">
    <source>
        <dbReference type="ARBA" id="ARBA00001965"/>
    </source>
</evidence>
<evidence type="ECO:0000256" key="2">
    <source>
        <dbReference type="ARBA" id="ARBA00007825"/>
    </source>
</evidence>
<dbReference type="InterPro" id="IPR015889">
    <property type="entry name" value="Intradiol_dOase_core"/>
</dbReference>
<keyword evidence="4 9" id="KW-0223">Dioxygenase</keyword>
<comment type="cofactor">
    <cofactor evidence="1">
        <name>Fe(3+)</name>
        <dbReference type="ChEBI" id="CHEBI:29034"/>
    </cofactor>
</comment>
<dbReference type="PANTHER" id="PTHR33711:SF7">
    <property type="entry name" value="INTRADIOL RING-CLEAVAGE DIOXYGENASES DOMAIN-CONTAINING PROTEIN-RELATED"/>
    <property type="match status" value="1"/>
</dbReference>
<comment type="caution">
    <text evidence="9">The sequence shown here is derived from an EMBL/GenBank/DDBJ whole genome shotgun (WGS) entry which is preliminary data.</text>
</comment>
<dbReference type="GO" id="GO:0008199">
    <property type="term" value="F:ferric iron binding"/>
    <property type="evidence" value="ECO:0007669"/>
    <property type="project" value="InterPro"/>
</dbReference>
<dbReference type="InterPro" id="IPR007535">
    <property type="entry name" value="Catechol_dOase_N"/>
</dbReference>
<dbReference type="GO" id="GO:0009712">
    <property type="term" value="P:catechol-containing compound metabolic process"/>
    <property type="evidence" value="ECO:0007669"/>
    <property type="project" value="InterPro"/>
</dbReference>
<reference evidence="9 10" key="1">
    <citation type="submission" date="2017-10" db="EMBL/GenBank/DDBJ databases">
        <title>Sedimentibacterium mangrovi gen. nov., sp. nov., a novel member of family Phyllobacteriacea isolated from mangrove sediment.</title>
        <authorList>
            <person name="Liao H."/>
            <person name="Tian Y."/>
        </authorList>
    </citation>
    <scope>NUCLEOTIDE SEQUENCE [LARGE SCALE GENOMIC DNA]</scope>
    <source>
        <strain evidence="9 10">X9-2-2</strain>
    </source>
</reference>
<evidence type="ECO:0000256" key="6">
    <source>
        <dbReference type="ARBA" id="ARBA00023004"/>
    </source>
</evidence>
<dbReference type="Gene3D" id="2.60.130.10">
    <property type="entry name" value="Aromatic compound dioxygenase"/>
    <property type="match status" value="1"/>
</dbReference>
<dbReference type="RefSeq" id="WP_099306891.1">
    <property type="nucleotide sequence ID" value="NZ_PDVP01000007.1"/>
</dbReference>
<protein>
    <submittedName>
        <fullName evidence="9">6-chlorohydroxyquinol-1,2-dioxygenase</fullName>
    </submittedName>
</protein>
<dbReference type="SUPFAM" id="SSF49482">
    <property type="entry name" value="Aromatic compound dioxygenase"/>
    <property type="match status" value="1"/>
</dbReference>
<dbReference type="GO" id="GO:0018576">
    <property type="term" value="F:catechol 1,2-dioxygenase activity"/>
    <property type="evidence" value="ECO:0007669"/>
    <property type="project" value="InterPro"/>
</dbReference>
<feature type="domain" description="Intradiol ring-cleavage dioxygenases" evidence="7">
    <location>
        <begin position="127"/>
        <end position="280"/>
    </location>
</feature>
<keyword evidence="5" id="KW-0560">Oxidoreductase</keyword>
<dbReference type="AlphaFoldDB" id="A0A2G1QMF6"/>